<dbReference type="AlphaFoldDB" id="A0A0E9PAR9"/>
<proteinExistence type="predicted"/>
<protein>
    <submittedName>
        <fullName evidence="2">Uncharacterized protein</fullName>
    </submittedName>
</protein>
<reference evidence="2" key="1">
    <citation type="submission" date="2014-11" db="EMBL/GenBank/DDBJ databases">
        <authorList>
            <person name="Amaro Gonzalez C."/>
        </authorList>
    </citation>
    <scope>NUCLEOTIDE SEQUENCE</scope>
</reference>
<feature type="region of interest" description="Disordered" evidence="1">
    <location>
        <begin position="1"/>
        <end position="20"/>
    </location>
</feature>
<organism evidence="2">
    <name type="scientific">Anguilla anguilla</name>
    <name type="common">European freshwater eel</name>
    <name type="synonym">Muraena anguilla</name>
    <dbReference type="NCBI Taxonomy" id="7936"/>
    <lineage>
        <taxon>Eukaryota</taxon>
        <taxon>Metazoa</taxon>
        <taxon>Chordata</taxon>
        <taxon>Craniata</taxon>
        <taxon>Vertebrata</taxon>
        <taxon>Euteleostomi</taxon>
        <taxon>Actinopterygii</taxon>
        <taxon>Neopterygii</taxon>
        <taxon>Teleostei</taxon>
        <taxon>Anguilliformes</taxon>
        <taxon>Anguillidae</taxon>
        <taxon>Anguilla</taxon>
    </lineage>
</organism>
<accession>A0A0E9PAR9</accession>
<dbReference type="EMBL" id="GBXM01106841">
    <property type="protein sequence ID" value="JAH01736.1"/>
    <property type="molecule type" value="Transcribed_RNA"/>
</dbReference>
<name>A0A0E9PAR9_ANGAN</name>
<reference evidence="2" key="2">
    <citation type="journal article" date="2015" name="Fish Shellfish Immunol.">
        <title>Early steps in the European eel (Anguilla anguilla)-Vibrio vulnificus interaction in the gills: Role of the RtxA13 toxin.</title>
        <authorList>
            <person name="Callol A."/>
            <person name="Pajuelo D."/>
            <person name="Ebbesson L."/>
            <person name="Teles M."/>
            <person name="MacKenzie S."/>
            <person name="Amaro C."/>
        </authorList>
    </citation>
    <scope>NUCLEOTIDE SEQUENCE</scope>
</reference>
<sequence>MSLSPCVSAGSGKIPGGGSDHITGVFQCHCRRQRC</sequence>
<evidence type="ECO:0000256" key="1">
    <source>
        <dbReference type="SAM" id="MobiDB-lite"/>
    </source>
</evidence>
<evidence type="ECO:0000313" key="2">
    <source>
        <dbReference type="EMBL" id="JAH01736.1"/>
    </source>
</evidence>